<feature type="domain" description="Tyrosinase copper-binding" evidence="2">
    <location>
        <begin position="291"/>
        <end position="302"/>
    </location>
</feature>
<evidence type="ECO:0000259" key="2">
    <source>
        <dbReference type="PROSITE" id="PS00498"/>
    </source>
</evidence>
<organism evidence="3 4">
    <name type="scientific">Apiospora saccharicola</name>
    <dbReference type="NCBI Taxonomy" id="335842"/>
    <lineage>
        <taxon>Eukaryota</taxon>
        <taxon>Fungi</taxon>
        <taxon>Dikarya</taxon>
        <taxon>Ascomycota</taxon>
        <taxon>Pezizomycotina</taxon>
        <taxon>Sordariomycetes</taxon>
        <taxon>Xylariomycetidae</taxon>
        <taxon>Amphisphaeriales</taxon>
        <taxon>Apiosporaceae</taxon>
        <taxon>Apiospora</taxon>
    </lineage>
</organism>
<dbReference type="Proteomes" id="UP001446871">
    <property type="component" value="Unassembled WGS sequence"/>
</dbReference>
<dbReference type="PRINTS" id="PR00092">
    <property type="entry name" value="TYROSINASE"/>
</dbReference>
<dbReference type="PANTHER" id="PTHR37017">
    <property type="entry name" value="AB HYDROLASE-1 DOMAIN-CONTAINING PROTEIN-RELATED"/>
    <property type="match status" value="1"/>
</dbReference>
<sequence>MERQTFGVWALALLLATVVLPSLTLGVATPQPPSSNADAAAVGIDSTCTKPYVRKEWRRLTIDERKSYIAAVKCMMAKPGVAPLEAVTNRFEDFLATHIVQALESHFVGIFYPYHRFLLSRYEQELWECGWSRDLGQPFWDWTLDTEHDEDLINSPVFDVETGFGGNGGWIGGNFTHPAPGMIVQPPQDVPDRTGGGCLQNGPFADLSTFLGPQNNTSKPPNGARNCVRRDLAPVSLRKMSGKQRVAEAMDLPDYGSWERVTDGVSLHPGGHWGPGGLYGTMTDLFASPGDPVFWLHHSNLDRAWWSWQSRDAARVYDISGPLVFFDYGNKAAGNVTLGSTVWNGLGNYRKETTVEKQTGQYVSHIPPKPTILLLQGSFQLPEVYHKLSVALETAGFPVIQPSLTSLCGQEEPDVASKNLRTDTDEVQSVLRRLVEEESRHVLILMHSYGGLVGIEAIPEELTRKSRQSRGLEGGVIHLFFYSAFVLAEGQSLLSAFGESPNNDLRPNGQFCIKDPGPKMYSDLPQKDAGYWTAKVVDQSHGVEETVLTRAAYRYVPSTYVICEKDQAVPPPVQEMLGTNAGATLLRLDSGHSPQISKTDELVGMVIEAGSKAMEHIP</sequence>
<evidence type="ECO:0000313" key="4">
    <source>
        <dbReference type="Proteomes" id="UP001446871"/>
    </source>
</evidence>
<dbReference type="InterPro" id="IPR002227">
    <property type="entry name" value="Tyrosinase_Cu-bd"/>
</dbReference>
<dbReference type="InterPro" id="IPR029058">
    <property type="entry name" value="AB_hydrolase_fold"/>
</dbReference>
<dbReference type="Gene3D" id="3.40.50.1820">
    <property type="entry name" value="alpha/beta hydrolase"/>
    <property type="match status" value="1"/>
</dbReference>
<proteinExistence type="predicted"/>
<evidence type="ECO:0000313" key="3">
    <source>
        <dbReference type="EMBL" id="KAK8081329.1"/>
    </source>
</evidence>
<dbReference type="SUPFAM" id="SSF53474">
    <property type="entry name" value="alpha/beta-Hydrolases"/>
    <property type="match status" value="1"/>
</dbReference>
<reference evidence="3 4" key="1">
    <citation type="submission" date="2023-01" db="EMBL/GenBank/DDBJ databases">
        <title>Analysis of 21 Apiospora genomes using comparative genomics revels a genus with tremendous synthesis potential of carbohydrate active enzymes and secondary metabolites.</title>
        <authorList>
            <person name="Sorensen T."/>
        </authorList>
    </citation>
    <scope>NUCLEOTIDE SEQUENCE [LARGE SCALE GENOMIC DNA]</scope>
    <source>
        <strain evidence="3 4">CBS 83171</strain>
    </source>
</reference>
<accession>A0ABR1WCT8</accession>
<comment type="caution">
    <text evidence="3">The sequence shown here is derived from an EMBL/GenBank/DDBJ whole genome shotgun (WGS) entry which is preliminary data.</text>
</comment>
<name>A0ABR1WCT8_9PEZI</name>
<evidence type="ECO:0000256" key="1">
    <source>
        <dbReference type="SAM" id="SignalP"/>
    </source>
</evidence>
<dbReference type="InterPro" id="IPR000073">
    <property type="entry name" value="AB_hydrolase_1"/>
</dbReference>
<dbReference type="InterPro" id="IPR052897">
    <property type="entry name" value="Sec-Metab_Biosynth_Hydrolase"/>
</dbReference>
<dbReference type="Pfam" id="PF00264">
    <property type="entry name" value="Tyrosinase"/>
    <property type="match status" value="1"/>
</dbReference>
<dbReference type="PANTHER" id="PTHR37017:SF11">
    <property type="entry name" value="ESTERASE_LIPASE_THIOESTERASE DOMAIN-CONTAINING PROTEIN"/>
    <property type="match status" value="1"/>
</dbReference>
<feature type="chain" id="PRO_5047364340" evidence="1">
    <location>
        <begin position="27"/>
        <end position="618"/>
    </location>
</feature>
<dbReference type="PROSITE" id="PS00498">
    <property type="entry name" value="TYROSINASE_2"/>
    <property type="match status" value="1"/>
</dbReference>
<dbReference type="SUPFAM" id="SSF48056">
    <property type="entry name" value="Di-copper centre-containing domain"/>
    <property type="match status" value="1"/>
</dbReference>
<dbReference type="Gene3D" id="1.10.1280.10">
    <property type="entry name" value="Di-copper center containing domain from catechol oxidase"/>
    <property type="match status" value="1"/>
</dbReference>
<gene>
    <name evidence="3" type="ORF">PG996_000110</name>
</gene>
<dbReference type="EMBL" id="JAQQWM010000001">
    <property type="protein sequence ID" value="KAK8081329.1"/>
    <property type="molecule type" value="Genomic_DNA"/>
</dbReference>
<dbReference type="Pfam" id="PF12697">
    <property type="entry name" value="Abhydrolase_6"/>
    <property type="match status" value="1"/>
</dbReference>
<dbReference type="InterPro" id="IPR008922">
    <property type="entry name" value="Di-copper_centre_dom_sf"/>
</dbReference>
<feature type="signal peptide" evidence="1">
    <location>
        <begin position="1"/>
        <end position="26"/>
    </location>
</feature>
<keyword evidence="4" id="KW-1185">Reference proteome</keyword>
<keyword evidence="1" id="KW-0732">Signal</keyword>
<protein>
    <submittedName>
        <fullName evidence="3">Tyrosinase-like protein orsC</fullName>
    </submittedName>
</protein>